<evidence type="ECO:0000313" key="1">
    <source>
        <dbReference type="Proteomes" id="UP000504628"/>
    </source>
</evidence>
<keyword evidence="1" id="KW-1185">Reference proteome</keyword>
<evidence type="ECO:0000313" key="2">
    <source>
        <dbReference type="RefSeq" id="XP_035875077.1"/>
    </source>
</evidence>
<sequence>MRLAFSQAFSGEKWYFQEEGVVRLPGSGPAEKANGVAVRLSGQSGVRPTPVAQLGVRREGKKILHGWPSHYKSDDFIQFCQLLKDEALATRG</sequence>
<dbReference type="GeneID" id="114491628"/>
<name>A0A7E6D787_9CHIR</name>
<dbReference type="CTD" id="54876"/>
<reference evidence="2" key="1">
    <citation type="submission" date="2025-08" db="UniProtKB">
        <authorList>
            <consortium name="RefSeq"/>
        </authorList>
    </citation>
    <scope>IDENTIFICATION</scope>
    <source>
        <tissue evidence="2">Muscle</tissue>
    </source>
</reference>
<organism evidence="1 2">
    <name type="scientific">Phyllostomus discolor</name>
    <name type="common">pale spear-nosed bat</name>
    <dbReference type="NCBI Taxonomy" id="89673"/>
    <lineage>
        <taxon>Eukaryota</taxon>
        <taxon>Metazoa</taxon>
        <taxon>Chordata</taxon>
        <taxon>Craniata</taxon>
        <taxon>Vertebrata</taxon>
        <taxon>Euteleostomi</taxon>
        <taxon>Mammalia</taxon>
        <taxon>Eutheria</taxon>
        <taxon>Laurasiatheria</taxon>
        <taxon>Chiroptera</taxon>
        <taxon>Yangochiroptera</taxon>
        <taxon>Phyllostomidae</taxon>
        <taxon>Phyllostominae</taxon>
        <taxon>Phyllostomus</taxon>
    </lineage>
</organism>
<proteinExistence type="predicted"/>
<gene>
    <name evidence="2" type="primary">DCAF16</name>
</gene>
<dbReference type="Proteomes" id="UP000504628">
    <property type="component" value="Chromosome 1"/>
</dbReference>
<dbReference type="AlphaFoldDB" id="A0A7E6D787"/>
<protein>
    <submittedName>
        <fullName evidence="2">DDB1- and CUL4-associated factor 16 isoform X2</fullName>
    </submittedName>
</protein>
<dbReference type="RefSeq" id="XP_035875077.1">
    <property type="nucleotide sequence ID" value="XM_036019184.1"/>
</dbReference>
<accession>A0A7E6D787</accession>